<comment type="similarity">
    <text evidence="1 3">Belongs to the short-chain dehydrogenases/reductases (SDR) family.</text>
</comment>
<dbReference type="GO" id="GO:0016491">
    <property type="term" value="F:oxidoreductase activity"/>
    <property type="evidence" value="ECO:0007669"/>
    <property type="project" value="UniProtKB-KW"/>
</dbReference>
<evidence type="ECO:0000256" key="3">
    <source>
        <dbReference type="RuleBase" id="RU000363"/>
    </source>
</evidence>
<keyword evidence="2" id="KW-0560">Oxidoreductase</keyword>
<dbReference type="Pfam" id="PF00106">
    <property type="entry name" value="adh_short"/>
    <property type="match status" value="1"/>
</dbReference>
<dbReference type="AlphaFoldDB" id="A0A2S7FFJ6"/>
<reference evidence="4 5" key="1">
    <citation type="submission" date="2016-01" db="EMBL/GenBank/DDBJ databases">
        <title>Characterization of the Clostridium difficile lineages that are prevalent in Hong Kong and China.</title>
        <authorList>
            <person name="Kwok J.S.-L."/>
            <person name="Lam W.-Y."/>
            <person name="Ip M."/>
            <person name="Chan T.-F."/>
            <person name="Hawkey P.M."/>
            <person name="Tsui S.K.-W."/>
        </authorList>
    </citation>
    <scope>NUCLEOTIDE SEQUENCE [LARGE SCALE GENOMIC DNA]</scope>
    <source>
        <strain evidence="4 5">300064</strain>
    </source>
</reference>
<proteinExistence type="inferred from homology"/>
<dbReference type="InterPro" id="IPR002347">
    <property type="entry name" value="SDR_fam"/>
</dbReference>
<comment type="caution">
    <text evidence="4">The sequence shown here is derived from an EMBL/GenBank/DDBJ whole genome shotgun (WGS) entry which is preliminary data.</text>
</comment>
<evidence type="ECO:0000313" key="4">
    <source>
        <dbReference type="EMBL" id="PPV17977.1"/>
    </source>
</evidence>
<dbReference type="PRINTS" id="PR00081">
    <property type="entry name" value="GDHRDH"/>
</dbReference>
<dbReference type="RefSeq" id="WP_043661691.1">
    <property type="nucleotide sequence ID" value="NZ_CANCWB010000001.1"/>
</dbReference>
<dbReference type="CDD" id="cd05233">
    <property type="entry name" value="SDR_c"/>
    <property type="match status" value="1"/>
</dbReference>
<dbReference type="InterPro" id="IPR036291">
    <property type="entry name" value="NAD(P)-bd_dom_sf"/>
</dbReference>
<dbReference type="PANTHER" id="PTHR42901:SF1">
    <property type="entry name" value="ALCOHOL DEHYDROGENASE"/>
    <property type="match status" value="1"/>
</dbReference>
<evidence type="ECO:0000256" key="2">
    <source>
        <dbReference type="ARBA" id="ARBA00023002"/>
    </source>
</evidence>
<dbReference type="PRINTS" id="PR00080">
    <property type="entry name" value="SDRFAMILY"/>
</dbReference>
<dbReference type="SUPFAM" id="SSF51735">
    <property type="entry name" value="NAD(P)-binding Rossmann-fold domains"/>
    <property type="match status" value="1"/>
</dbReference>
<sequence>MKEKNKYTLITGASSGIGYESAKLFASKGKNLIIVARTKNNLIELKSEILKENPSLDIIIKNTDLSVVKNVYELYNSLKDYNIESLINNAGFGNYDNVVTQNLNKIETMLDLNVKAVTILSSLFVHDYKDVEGTTLINISSAGGYTLVPNAVTYCASKFFVSAFTEGLSHELISSNAKLQAKVLAPAATKTNFGNVANNISNYDYDKSFGNYHTSREMAEFLFDLYTSKSIVGLIDRDTFKFKLSPPIFPDSYNSTHNQNLR</sequence>
<dbReference type="InterPro" id="IPR020904">
    <property type="entry name" value="Sc_DH/Rdtase_CS"/>
</dbReference>
<protein>
    <submittedName>
        <fullName evidence="4">Oxidoreductase</fullName>
    </submittedName>
</protein>
<dbReference type="PROSITE" id="PS00061">
    <property type="entry name" value="ADH_SHORT"/>
    <property type="match status" value="1"/>
</dbReference>
<accession>A0A2S7FFJ6</accession>
<evidence type="ECO:0000256" key="1">
    <source>
        <dbReference type="ARBA" id="ARBA00006484"/>
    </source>
</evidence>
<evidence type="ECO:0000313" key="5">
    <source>
        <dbReference type="Proteomes" id="UP000238081"/>
    </source>
</evidence>
<dbReference type="Gene3D" id="3.40.50.720">
    <property type="entry name" value="NAD(P)-binding Rossmann-like Domain"/>
    <property type="match status" value="1"/>
</dbReference>
<dbReference type="PANTHER" id="PTHR42901">
    <property type="entry name" value="ALCOHOL DEHYDROGENASE"/>
    <property type="match status" value="1"/>
</dbReference>
<dbReference type="Proteomes" id="UP000238081">
    <property type="component" value="Unassembled WGS sequence"/>
</dbReference>
<organism evidence="4 5">
    <name type="scientific">Clostridium butyricum</name>
    <dbReference type="NCBI Taxonomy" id="1492"/>
    <lineage>
        <taxon>Bacteria</taxon>
        <taxon>Bacillati</taxon>
        <taxon>Bacillota</taxon>
        <taxon>Clostridia</taxon>
        <taxon>Eubacteriales</taxon>
        <taxon>Clostridiaceae</taxon>
        <taxon>Clostridium</taxon>
    </lineage>
</organism>
<name>A0A2S7FFJ6_CLOBU</name>
<gene>
    <name evidence="4" type="ORF">AWN73_00805</name>
</gene>
<dbReference type="EMBL" id="LRDH01000001">
    <property type="protein sequence ID" value="PPV17977.1"/>
    <property type="molecule type" value="Genomic_DNA"/>
</dbReference>